<evidence type="ECO:0000313" key="2">
    <source>
        <dbReference type="Proteomes" id="UP000178532"/>
    </source>
</evidence>
<name>A0A1F6DK42_9BACT</name>
<protein>
    <submittedName>
        <fullName evidence="1">Uncharacterized protein</fullName>
    </submittedName>
</protein>
<dbReference type="AlphaFoldDB" id="A0A1F6DK42"/>
<reference evidence="1 2" key="1">
    <citation type="journal article" date="2016" name="Nat. Commun.">
        <title>Thousands of microbial genomes shed light on interconnected biogeochemical processes in an aquifer system.</title>
        <authorList>
            <person name="Anantharaman K."/>
            <person name="Brown C.T."/>
            <person name="Hug L.A."/>
            <person name="Sharon I."/>
            <person name="Castelle C.J."/>
            <person name="Probst A.J."/>
            <person name="Thomas B.C."/>
            <person name="Singh A."/>
            <person name="Wilkins M.J."/>
            <person name="Karaoz U."/>
            <person name="Brodie E.L."/>
            <person name="Williams K.H."/>
            <person name="Hubbard S.S."/>
            <person name="Banfield J.F."/>
        </authorList>
    </citation>
    <scope>NUCLEOTIDE SEQUENCE [LARGE SCALE GENOMIC DNA]</scope>
</reference>
<comment type="caution">
    <text evidence="1">The sequence shown here is derived from an EMBL/GenBank/DDBJ whole genome shotgun (WGS) entry which is preliminary data.</text>
</comment>
<dbReference type="Proteomes" id="UP000178532">
    <property type="component" value="Unassembled WGS sequence"/>
</dbReference>
<proteinExistence type="predicted"/>
<sequence length="262" mass="27526">MSWAARRRLIIAFIAGAVIIAFLATVAIATLYKTPSCTDGVQNQSETGIDCGGACAYLCVESLQPPAVLFTKAIRNDAGRIDIIAMVENRNVNAAAKDVPYSITLYGADQSLIKEASGTLELPPGTTVPVYIPGVVPASGLSRGDPSDGVVHAFLMLDSSAINWFSMNTNTRNVPTVSTITQGGPPDTPRIDAVIINPNIVGLNAVEVIVFVHGADGDIIAASQTLVRTIPAQGQTTATFTWDTPFPDQPTSVEVLPIIPLP</sequence>
<dbReference type="STRING" id="1798495.A3C19_01470"/>
<organism evidence="1 2">
    <name type="scientific">Candidatus Kaiserbacteria bacterium RIFCSPHIGHO2_02_FULL_54_22</name>
    <dbReference type="NCBI Taxonomy" id="1798495"/>
    <lineage>
        <taxon>Bacteria</taxon>
        <taxon>Candidatus Kaiseribacteriota</taxon>
    </lineage>
</organism>
<accession>A0A1F6DK42</accession>
<dbReference type="EMBL" id="MFLI01000018">
    <property type="protein sequence ID" value="OGG61680.1"/>
    <property type="molecule type" value="Genomic_DNA"/>
</dbReference>
<evidence type="ECO:0000313" key="1">
    <source>
        <dbReference type="EMBL" id="OGG61680.1"/>
    </source>
</evidence>
<gene>
    <name evidence="1" type="ORF">A3C19_01470</name>
</gene>